<dbReference type="GO" id="GO:0045944">
    <property type="term" value="P:positive regulation of transcription by RNA polymerase II"/>
    <property type="evidence" value="ECO:0007669"/>
    <property type="project" value="InterPro"/>
</dbReference>
<evidence type="ECO:0000313" key="9">
    <source>
        <dbReference type="EMBL" id="CAD2151007.1"/>
    </source>
</evidence>
<evidence type="ECO:0000256" key="2">
    <source>
        <dbReference type="ARBA" id="ARBA00023125"/>
    </source>
</evidence>
<dbReference type="PROSITE" id="PS00027">
    <property type="entry name" value="HOMEOBOX_1"/>
    <property type="match status" value="1"/>
</dbReference>
<keyword evidence="3 5" id="KW-0371">Homeobox</keyword>
<dbReference type="AlphaFoldDB" id="A0A6V7U9Z4"/>
<dbReference type="PANTHER" id="PTHR46271:SF4">
    <property type="entry name" value="HOMEOBOX PROTEIN, PUTATIVE-RELATED"/>
    <property type="match status" value="1"/>
</dbReference>
<comment type="caution">
    <text evidence="9">The sequence shown here is derived from an EMBL/GenBank/DDBJ whole genome shotgun (WGS) entry which is preliminary data.</text>
</comment>
<dbReference type="SUPFAM" id="SSF46689">
    <property type="entry name" value="Homeodomain-like"/>
    <property type="match status" value="1"/>
</dbReference>
<dbReference type="InterPro" id="IPR043562">
    <property type="entry name" value="RAX/RAX2"/>
</dbReference>
<evidence type="ECO:0000256" key="4">
    <source>
        <dbReference type="ARBA" id="ARBA00023242"/>
    </source>
</evidence>
<dbReference type="PROSITE" id="PS50071">
    <property type="entry name" value="HOMEOBOX_2"/>
    <property type="match status" value="1"/>
</dbReference>
<sequence length="258" mass="30452">MIETINLNQKQLLLTSNNLNESSSSLKTSKFKNNYYNKLNKNNSDLNNKLRRNRTTFTTRQLHELELSFEAGHYPDVFAREQLSKKIQLPEVRIQVWFQNRRAKWRRQEKQELNNLKSFKLPNTNLNNLFPTTENKEINKNNLIKLIGNNNELNFNIEEINNEIKTNNNNYWNSFSAACLSTSSSDNQQLIFPNNNILQTTTDLFPSLFYNNSSDLFNSDFSSFSSSAFYFPYYYYFNLATTTTFPQNELNYNEQLNN</sequence>
<feature type="DNA-binding region" description="Homeobox" evidence="5">
    <location>
        <begin position="50"/>
        <end position="109"/>
    </location>
</feature>
<evidence type="ECO:0000256" key="3">
    <source>
        <dbReference type="ARBA" id="ARBA00023155"/>
    </source>
</evidence>
<keyword evidence="4 5" id="KW-0539">Nucleus</keyword>
<proteinExistence type="predicted"/>
<name>A0A6V7U9Z4_MELEN</name>
<dbReference type="InterPro" id="IPR017970">
    <property type="entry name" value="Homeobox_CS"/>
</dbReference>
<dbReference type="Gene3D" id="1.10.10.60">
    <property type="entry name" value="Homeodomain-like"/>
    <property type="match status" value="1"/>
</dbReference>
<dbReference type="Pfam" id="PF00046">
    <property type="entry name" value="Homeodomain"/>
    <property type="match status" value="1"/>
</dbReference>
<gene>
    <name evidence="9" type="ORF">MENT_LOCUS10227</name>
</gene>
<dbReference type="SMART" id="SM00389">
    <property type="entry name" value="HOX"/>
    <property type="match status" value="1"/>
</dbReference>
<dbReference type="PANTHER" id="PTHR46271">
    <property type="entry name" value="HOMEOBOX PROTEIN, PUTATIVE-RELATED"/>
    <property type="match status" value="1"/>
</dbReference>
<evidence type="ECO:0000313" key="10">
    <source>
        <dbReference type="Proteomes" id="UP000580250"/>
    </source>
</evidence>
<dbReference type="EMBL" id="CAJEWN010000047">
    <property type="protein sequence ID" value="CAD2151007.1"/>
    <property type="molecule type" value="Genomic_DNA"/>
</dbReference>
<evidence type="ECO:0000256" key="1">
    <source>
        <dbReference type="ARBA" id="ARBA00004123"/>
    </source>
</evidence>
<dbReference type="CDD" id="cd00086">
    <property type="entry name" value="homeodomain"/>
    <property type="match status" value="1"/>
</dbReference>
<keyword evidence="2 5" id="KW-0238">DNA-binding</keyword>
<evidence type="ECO:0000256" key="7">
    <source>
        <dbReference type="SAM" id="Coils"/>
    </source>
</evidence>
<reference evidence="9 10" key="1">
    <citation type="submission" date="2020-08" db="EMBL/GenBank/DDBJ databases">
        <authorList>
            <person name="Koutsovoulos G."/>
            <person name="Danchin GJ E."/>
        </authorList>
    </citation>
    <scope>NUCLEOTIDE SEQUENCE [LARGE SCALE GENOMIC DNA]</scope>
</reference>
<dbReference type="GO" id="GO:0030182">
    <property type="term" value="P:neuron differentiation"/>
    <property type="evidence" value="ECO:0007669"/>
    <property type="project" value="UniProtKB-ARBA"/>
</dbReference>
<dbReference type="FunFam" id="1.10.10.60:FF:000679">
    <property type="entry name" value="Homeobox protein aristaless"/>
    <property type="match status" value="1"/>
</dbReference>
<dbReference type="GO" id="GO:0005634">
    <property type="term" value="C:nucleus"/>
    <property type="evidence" value="ECO:0007669"/>
    <property type="project" value="UniProtKB-SubCell"/>
</dbReference>
<evidence type="ECO:0000259" key="8">
    <source>
        <dbReference type="PROSITE" id="PS50071"/>
    </source>
</evidence>
<comment type="subcellular location">
    <subcellularLocation>
        <location evidence="1 5 6">Nucleus</location>
    </subcellularLocation>
</comment>
<dbReference type="GO" id="GO:0000978">
    <property type="term" value="F:RNA polymerase II cis-regulatory region sequence-specific DNA binding"/>
    <property type="evidence" value="ECO:0007669"/>
    <property type="project" value="TreeGrafter"/>
</dbReference>
<dbReference type="OrthoDB" id="6159439at2759"/>
<organism evidence="9 10">
    <name type="scientific">Meloidogyne enterolobii</name>
    <name type="common">Root-knot nematode worm</name>
    <name type="synonym">Meloidogyne mayaguensis</name>
    <dbReference type="NCBI Taxonomy" id="390850"/>
    <lineage>
        <taxon>Eukaryota</taxon>
        <taxon>Metazoa</taxon>
        <taxon>Ecdysozoa</taxon>
        <taxon>Nematoda</taxon>
        <taxon>Chromadorea</taxon>
        <taxon>Rhabditida</taxon>
        <taxon>Tylenchina</taxon>
        <taxon>Tylenchomorpha</taxon>
        <taxon>Tylenchoidea</taxon>
        <taxon>Meloidogynidae</taxon>
        <taxon>Meloidogyninae</taxon>
        <taxon>Meloidogyne</taxon>
    </lineage>
</organism>
<feature type="coiled-coil region" evidence="7">
    <location>
        <begin position="143"/>
        <end position="170"/>
    </location>
</feature>
<dbReference type="InterPro" id="IPR001356">
    <property type="entry name" value="HD"/>
</dbReference>
<dbReference type="Proteomes" id="UP000580250">
    <property type="component" value="Unassembled WGS sequence"/>
</dbReference>
<evidence type="ECO:0000256" key="5">
    <source>
        <dbReference type="PROSITE-ProRule" id="PRU00108"/>
    </source>
</evidence>
<feature type="domain" description="Homeobox" evidence="8">
    <location>
        <begin position="48"/>
        <end position="108"/>
    </location>
</feature>
<keyword evidence="7" id="KW-0175">Coiled coil</keyword>
<accession>A0A6V7U9Z4</accession>
<dbReference type="InterPro" id="IPR009057">
    <property type="entry name" value="Homeodomain-like_sf"/>
</dbReference>
<evidence type="ECO:0000256" key="6">
    <source>
        <dbReference type="RuleBase" id="RU000682"/>
    </source>
</evidence>
<protein>
    <recommendedName>
        <fullName evidence="8">Homeobox domain-containing protein</fullName>
    </recommendedName>
</protein>
<dbReference type="GO" id="GO:0000981">
    <property type="term" value="F:DNA-binding transcription factor activity, RNA polymerase II-specific"/>
    <property type="evidence" value="ECO:0007669"/>
    <property type="project" value="InterPro"/>
</dbReference>